<accession>A0A9W9R6H3</accession>
<dbReference type="InterPro" id="IPR005829">
    <property type="entry name" value="Sugar_transporter_CS"/>
</dbReference>
<name>A0A9W9R6H3_PENBR</name>
<evidence type="ECO:0000313" key="10">
    <source>
        <dbReference type="EMBL" id="KAJ5354588.1"/>
    </source>
</evidence>
<feature type="transmembrane region" description="Helical" evidence="8">
    <location>
        <begin position="150"/>
        <end position="169"/>
    </location>
</feature>
<evidence type="ECO:0000259" key="9">
    <source>
        <dbReference type="PROSITE" id="PS50850"/>
    </source>
</evidence>
<reference evidence="10" key="2">
    <citation type="journal article" date="2023" name="IMA Fungus">
        <title>Comparative genomic study of the Penicillium genus elucidates a diverse pangenome and 15 lateral gene transfer events.</title>
        <authorList>
            <person name="Petersen C."/>
            <person name="Sorensen T."/>
            <person name="Nielsen M.R."/>
            <person name="Sondergaard T.E."/>
            <person name="Sorensen J.L."/>
            <person name="Fitzpatrick D.A."/>
            <person name="Frisvad J.C."/>
            <person name="Nielsen K.L."/>
        </authorList>
    </citation>
    <scope>NUCLEOTIDE SEQUENCE</scope>
    <source>
        <strain evidence="10">IBT 35675</strain>
    </source>
</reference>
<feature type="domain" description="Major facilitator superfamily (MFS) profile" evidence="9">
    <location>
        <begin position="20"/>
        <end position="468"/>
    </location>
</feature>
<evidence type="ECO:0000256" key="3">
    <source>
        <dbReference type="ARBA" id="ARBA00022448"/>
    </source>
</evidence>
<keyword evidence="10" id="KW-0762">Sugar transport</keyword>
<evidence type="ECO:0000256" key="4">
    <source>
        <dbReference type="ARBA" id="ARBA00022692"/>
    </source>
</evidence>
<proteinExistence type="inferred from homology"/>
<dbReference type="Pfam" id="PF00083">
    <property type="entry name" value="Sugar_tr"/>
    <property type="match status" value="1"/>
</dbReference>
<dbReference type="EMBL" id="JAPZBR010000004">
    <property type="protein sequence ID" value="KAJ5354588.1"/>
    <property type="molecule type" value="Genomic_DNA"/>
</dbReference>
<dbReference type="PRINTS" id="PR00171">
    <property type="entry name" value="SUGRTRNSPORT"/>
</dbReference>
<feature type="transmembrane region" description="Helical" evidence="8">
    <location>
        <begin position="382"/>
        <end position="403"/>
    </location>
</feature>
<comment type="similarity">
    <text evidence="2 7">Belongs to the major facilitator superfamily. Sugar transporter (TC 2.A.1.1) family.</text>
</comment>
<dbReference type="PANTHER" id="PTHR48022:SF26">
    <property type="entry name" value="MAJOR FACILITATOR SUPERFAMILY (MFS) PROFILE DOMAIN-CONTAINING PROTEIN-RELATED"/>
    <property type="match status" value="1"/>
</dbReference>
<dbReference type="PANTHER" id="PTHR48022">
    <property type="entry name" value="PLASTIDIC GLUCOSE TRANSPORTER 4"/>
    <property type="match status" value="1"/>
</dbReference>
<dbReference type="InterPro" id="IPR003663">
    <property type="entry name" value="Sugar/inositol_transpt"/>
</dbReference>
<feature type="transmembrane region" description="Helical" evidence="8">
    <location>
        <begin position="276"/>
        <end position="299"/>
    </location>
</feature>
<feature type="transmembrane region" description="Helical" evidence="8">
    <location>
        <begin position="443"/>
        <end position="464"/>
    </location>
</feature>
<dbReference type="Proteomes" id="UP001148299">
    <property type="component" value="Unassembled WGS sequence"/>
</dbReference>
<dbReference type="FunFam" id="1.20.1250.20:FF:000061">
    <property type="entry name" value="MFS sugar transporter"/>
    <property type="match status" value="1"/>
</dbReference>
<evidence type="ECO:0000256" key="8">
    <source>
        <dbReference type="SAM" id="Phobius"/>
    </source>
</evidence>
<keyword evidence="4 8" id="KW-0812">Transmembrane</keyword>
<keyword evidence="11" id="KW-1185">Reference proteome</keyword>
<dbReference type="InterPro" id="IPR050360">
    <property type="entry name" value="MFS_Sugar_Transporters"/>
</dbReference>
<keyword evidence="6 8" id="KW-0472">Membrane</keyword>
<comment type="subcellular location">
    <subcellularLocation>
        <location evidence="1">Membrane</location>
        <topology evidence="1">Multi-pass membrane protein</topology>
    </subcellularLocation>
</comment>
<feature type="transmembrane region" description="Helical" evidence="8">
    <location>
        <begin position="342"/>
        <end position="362"/>
    </location>
</feature>
<reference evidence="10" key="1">
    <citation type="submission" date="2022-12" db="EMBL/GenBank/DDBJ databases">
        <authorList>
            <person name="Petersen C."/>
        </authorList>
    </citation>
    <scope>NUCLEOTIDE SEQUENCE</scope>
    <source>
        <strain evidence="10">IBT 35675</strain>
    </source>
</reference>
<dbReference type="GO" id="GO:0005351">
    <property type="term" value="F:carbohydrate:proton symporter activity"/>
    <property type="evidence" value="ECO:0007669"/>
    <property type="project" value="TreeGrafter"/>
</dbReference>
<gene>
    <name evidence="10" type="ORF">N7541_005632</name>
</gene>
<protein>
    <submittedName>
        <fullName evidence="10">Sugar transporter</fullName>
    </submittedName>
</protein>
<evidence type="ECO:0000256" key="1">
    <source>
        <dbReference type="ARBA" id="ARBA00004141"/>
    </source>
</evidence>
<dbReference type="AlphaFoldDB" id="A0A9W9R6H3"/>
<evidence type="ECO:0000256" key="5">
    <source>
        <dbReference type="ARBA" id="ARBA00022989"/>
    </source>
</evidence>
<organism evidence="10 11">
    <name type="scientific">Penicillium brevicompactum</name>
    <dbReference type="NCBI Taxonomy" id="5074"/>
    <lineage>
        <taxon>Eukaryota</taxon>
        <taxon>Fungi</taxon>
        <taxon>Dikarya</taxon>
        <taxon>Ascomycota</taxon>
        <taxon>Pezizomycotina</taxon>
        <taxon>Eurotiomycetes</taxon>
        <taxon>Eurotiomycetidae</taxon>
        <taxon>Eurotiales</taxon>
        <taxon>Aspergillaceae</taxon>
        <taxon>Penicillium</taxon>
    </lineage>
</organism>
<keyword evidence="3 7" id="KW-0813">Transport</keyword>
<feature type="transmembrane region" description="Helical" evidence="8">
    <location>
        <begin position="311"/>
        <end position="330"/>
    </location>
</feature>
<dbReference type="InterPro" id="IPR036259">
    <property type="entry name" value="MFS_trans_sf"/>
</dbReference>
<dbReference type="PROSITE" id="PS00216">
    <property type="entry name" value="SUGAR_TRANSPORT_1"/>
    <property type="match status" value="1"/>
</dbReference>
<dbReference type="InterPro" id="IPR020846">
    <property type="entry name" value="MFS_dom"/>
</dbReference>
<dbReference type="PROSITE" id="PS50850">
    <property type="entry name" value="MFS"/>
    <property type="match status" value="1"/>
</dbReference>
<evidence type="ECO:0000313" key="11">
    <source>
        <dbReference type="Proteomes" id="UP001148299"/>
    </source>
</evidence>
<evidence type="ECO:0000256" key="7">
    <source>
        <dbReference type="RuleBase" id="RU003346"/>
    </source>
</evidence>
<sequence length="528" mass="58929">MFKSAKPYFGLRGGWLTFWITLACGADMTLYGYDQGVFSGVVISQDFLQLHGLAASSKASLLGTVAAIYDVGCFLGSLSAYWLGERLGRRNTVLVGTSVMTIGAVLQASSYSLGHMMAGRIIAGIGNGLNTSTAPIWQVETSKVELRGKLVILENVLVLVGFSLANWLNYGFSFANGPVSWRFPLSFQLIFNIILFCTVPWLPESPRWLVAHGRSDEALQIIADLEAKEITDPFVQLQLSQILYSVEYEQANSISFGDILRRRGHEKAGTKTVRRLILGMGAQAMQQFSGINVTSYYLPTVLTKSVGLDESLARLLTACNSVQYLLFSLIGIPNVERWGRRILLMFGAAGMCFCYIFITALIRYNEMPEYPHRQEVASASVAFFFLYYVFFGIGMQGVPWLYPTEINSLTMRTKGAALGAATNWIFNFMVVEITPIGIENLGWRFYIVWAALNAAMIPVIYVFYPETAGRTLEDMDDYYRGNPPLFACLDKEAISSKRPKKYEARDEHIIRQKEEPAEHLEIAEKVEA</sequence>
<feature type="transmembrane region" description="Helical" evidence="8">
    <location>
        <begin position="181"/>
        <end position="202"/>
    </location>
</feature>
<dbReference type="SUPFAM" id="SSF103473">
    <property type="entry name" value="MFS general substrate transporter"/>
    <property type="match status" value="1"/>
</dbReference>
<evidence type="ECO:0000256" key="6">
    <source>
        <dbReference type="ARBA" id="ARBA00023136"/>
    </source>
</evidence>
<dbReference type="NCBIfam" id="TIGR00879">
    <property type="entry name" value="SP"/>
    <property type="match status" value="1"/>
</dbReference>
<dbReference type="GO" id="GO:0016020">
    <property type="term" value="C:membrane"/>
    <property type="evidence" value="ECO:0007669"/>
    <property type="project" value="UniProtKB-SubCell"/>
</dbReference>
<evidence type="ECO:0000256" key="2">
    <source>
        <dbReference type="ARBA" id="ARBA00010992"/>
    </source>
</evidence>
<dbReference type="Gene3D" id="1.20.1250.20">
    <property type="entry name" value="MFS general substrate transporter like domains"/>
    <property type="match status" value="1"/>
</dbReference>
<keyword evidence="5 8" id="KW-1133">Transmembrane helix</keyword>
<feature type="transmembrane region" description="Helical" evidence="8">
    <location>
        <begin position="415"/>
        <end position="437"/>
    </location>
</feature>
<dbReference type="InterPro" id="IPR005828">
    <property type="entry name" value="MFS_sugar_transport-like"/>
</dbReference>
<dbReference type="PROSITE" id="PS51257">
    <property type="entry name" value="PROKAR_LIPOPROTEIN"/>
    <property type="match status" value="1"/>
</dbReference>
<feature type="transmembrane region" description="Helical" evidence="8">
    <location>
        <begin position="61"/>
        <end position="83"/>
    </location>
</feature>
<comment type="caution">
    <text evidence="10">The sequence shown here is derived from an EMBL/GenBank/DDBJ whole genome shotgun (WGS) entry which is preliminary data.</text>
</comment>